<dbReference type="CDD" id="cd07564">
    <property type="entry name" value="nitrilases_CHs"/>
    <property type="match status" value="1"/>
</dbReference>
<accession>A0A5C7EDU1</accession>
<dbReference type="InterPro" id="IPR003010">
    <property type="entry name" value="C-N_Hydrolase"/>
</dbReference>
<dbReference type="PROSITE" id="PS50263">
    <property type="entry name" value="CN_HYDROLASE"/>
    <property type="match status" value="1"/>
</dbReference>
<dbReference type="GO" id="GO:0016787">
    <property type="term" value="F:hydrolase activity"/>
    <property type="evidence" value="ECO:0007669"/>
    <property type="project" value="UniProtKB-KW"/>
</dbReference>
<dbReference type="OrthoDB" id="9803803at2"/>
<proteinExistence type="inferred from homology"/>
<dbReference type="InterPro" id="IPR036526">
    <property type="entry name" value="C-N_Hydrolase_sf"/>
</dbReference>
<dbReference type="SUPFAM" id="SSF56317">
    <property type="entry name" value="Carbon-nitrogen hydrolase"/>
    <property type="match status" value="1"/>
</dbReference>
<sequence length="351" mass="38347">MITYPAYKVAAMHVAPVFLDAEATVQKACSLIAEAARNGARLVAFPEAYLPAFPVWCALQAPLYNHEFFRRLAANSIKVNGPEMGQVCAAARRHGVIVSFGFNEGSDASVGCLWNANVLIDETGRVINHHRKLVPTFWEKLVWATGDGAGLRVSDTSLGRIGMLICGENTNPLARFAMMAQGEQVHISSFPPVWPAHDPREAGAYDVSEAIRIRVRNHAFEGKLFNIVASGYMDRAMFDGLTRGEPDLARILEGSPRGISLIVGPMGAIISDVLQDEEGILYAEIDLAETVAPRQLQDVAGYYNRFDVFRLSVNRAPNRPVWFEGEELRPAPRIDVAGIDEDEAARVASAG</sequence>
<evidence type="ECO:0000256" key="1">
    <source>
        <dbReference type="ARBA" id="ARBA00008129"/>
    </source>
</evidence>
<keyword evidence="3" id="KW-0378">Hydrolase</keyword>
<feature type="domain" description="CN hydrolase" evidence="2">
    <location>
        <begin position="7"/>
        <end position="287"/>
    </location>
</feature>
<dbReference type="InParanoid" id="A0A5C7EDU1"/>
<dbReference type="Gene3D" id="3.60.110.10">
    <property type="entry name" value="Carbon-nitrogen hydrolase"/>
    <property type="match status" value="1"/>
</dbReference>
<comment type="similarity">
    <text evidence="1">Belongs to the carbon-nitrogen hydrolase superfamily. Nitrilase family.</text>
</comment>
<protein>
    <submittedName>
        <fullName evidence="3">Carbon-nitrogen hydrolase family protein</fullName>
    </submittedName>
</protein>
<dbReference type="EMBL" id="VPFL01000037">
    <property type="protein sequence ID" value="TXF10042.1"/>
    <property type="molecule type" value="Genomic_DNA"/>
</dbReference>
<organism evidence="3 4">
    <name type="scientific">Pelomicrobium methylotrophicum</name>
    <dbReference type="NCBI Taxonomy" id="2602750"/>
    <lineage>
        <taxon>Bacteria</taxon>
        <taxon>Pseudomonadati</taxon>
        <taxon>Pseudomonadota</taxon>
        <taxon>Hydrogenophilia</taxon>
        <taxon>Hydrogenophilia incertae sedis</taxon>
        <taxon>Pelomicrobium</taxon>
    </lineage>
</organism>
<dbReference type="Proteomes" id="UP000321201">
    <property type="component" value="Unassembled WGS sequence"/>
</dbReference>
<dbReference type="AlphaFoldDB" id="A0A5C7EDU1"/>
<dbReference type="RefSeq" id="WP_147801162.1">
    <property type="nucleotide sequence ID" value="NZ_VPFL01000037.1"/>
</dbReference>
<dbReference type="PANTHER" id="PTHR46044">
    <property type="entry name" value="NITRILASE"/>
    <property type="match status" value="1"/>
</dbReference>
<gene>
    <name evidence="3" type="ORF">FR698_15865</name>
</gene>
<evidence type="ECO:0000313" key="4">
    <source>
        <dbReference type="Proteomes" id="UP000321201"/>
    </source>
</evidence>
<dbReference type="PANTHER" id="PTHR46044:SF2">
    <property type="entry name" value="CN HYDROLASE DOMAIN-CONTAINING PROTEIN"/>
    <property type="match status" value="1"/>
</dbReference>
<comment type="caution">
    <text evidence="3">The sequence shown here is derived from an EMBL/GenBank/DDBJ whole genome shotgun (WGS) entry which is preliminary data.</text>
</comment>
<evidence type="ECO:0000313" key="3">
    <source>
        <dbReference type="EMBL" id="TXF10042.1"/>
    </source>
</evidence>
<keyword evidence="4" id="KW-1185">Reference proteome</keyword>
<dbReference type="InterPro" id="IPR044149">
    <property type="entry name" value="Nitrilases_CHs"/>
</dbReference>
<reference evidence="3 4" key="1">
    <citation type="submission" date="2019-08" db="EMBL/GenBank/DDBJ databases">
        <title>Pelomicrobium methylotrophicum gen. nov., sp. nov. a moderately thermophilic, facultatively anaerobic, lithoautotrophic and methylotrophic bacterium isolated from a terrestrial mud volcano.</title>
        <authorList>
            <person name="Slobodkina G.B."/>
            <person name="Merkel A.Y."/>
            <person name="Slobodkin A.I."/>
        </authorList>
    </citation>
    <scope>NUCLEOTIDE SEQUENCE [LARGE SCALE GENOMIC DNA]</scope>
    <source>
        <strain evidence="3 4">SM250</strain>
    </source>
</reference>
<name>A0A5C7EDU1_9PROT</name>
<evidence type="ECO:0000259" key="2">
    <source>
        <dbReference type="PROSITE" id="PS50263"/>
    </source>
</evidence>
<dbReference type="Pfam" id="PF00795">
    <property type="entry name" value="CN_hydrolase"/>
    <property type="match status" value="1"/>
</dbReference>